<accession>A0AAQ4CTY1</accession>
<dbReference type="EMBL" id="AP025226">
    <property type="protein sequence ID" value="BDB99262.1"/>
    <property type="molecule type" value="Genomic_DNA"/>
</dbReference>
<feature type="transmembrane region" description="Helical" evidence="1">
    <location>
        <begin position="17"/>
        <end position="34"/>
    </location>
</feature>
<evidence type="ECO:0000313" key="3">
    <source>
        <dbReference type="EMBL" id="BDB99262.1"/>
    </source>
</evidence>
<sequence>MEEELHAGCTKPTGRRLLIEGTIILIIFSLFLEIRNIIDYLIFVVIWYTILVLLILWFKSYTYCVVGNKVIIKSIIGRKVITLENLKDIFISQGPIARRLNCGSIYIVPEAGKITVLIDIKNPQEFLEKIQNSRP</sequence>
<dbReference type="GeneID" id="68867006"/>
<keyword evidence="1" id="KW-0812">Transmembrane</keyword>
<keyword evidence="1" id="KW-1133">Transmembrane helix</keyword>
<dbReference type="RefSeq" id="WP_229569590.1">
    <property type="nucleotide sequence ID" value="NZ_AP025226.1"/>
</dbReference>
<gene>
    <name evidence="3" type="ORF">SACC_22790</name>
</gene>
<dbReference type="Pfam" id="PF03703">
    <property type="entry name" value="bPH_2"/>
    <property type="match status" value="1"/>
</dbReference>
<dbReference type="AlphaFoldDB" id="A0AAQ4CTY1"/>
<feature type="transmembrane region" description="Helical" evidence="1">
    <location>
        <begin position="40"/>
        <end position="58"/>
    </location>
</feature>
<protein>
    <recommendedName>
        <fullName evidence="2">YdbS-like PH domain-containing protein</fullName>
    </recommendedName>
</protein>
<reference evidence="3 4" key="1">
    <citation type="journal article" date="2022" name="Microbiol. Resour. Announc.">
        <title>Complete Genome Sequence of the Hyperthermophilic and Acidophilic Archaeon Saccharolobus caldissimus Strain HS-3T.</title>
        <authorList>
            <person name="Sakai H.D."/>
            <person name="Kurosawa N."/>
        </authorList>
    </citation>
    <scope>NUCLEOTIDE SEQUENCE [LARGE SCALE GENOMIC DNA]</scope>
    <source>
        <strain evidence="3 4">JCM32116</strain>
    </source>
</reference>
<organism evidence="3 4">
    <name type="scientific">Saccharolobus caldissimus</name>
    <dbReference type="NCBI Taxonomy" id="1702097"/>
    <lineage>
        <taxon>Archaea</taxon>
        <taxon>Thermoproteota</taxon>
        <taxon>Thermoprotei</taxon>
        <taxon>Sulfolobales</taxon>
        <taxon>Sulfolobaceae</taxon>
        <taxon>Saccharolobus</taxon>
    </lineage>
</organism>
<name>A0AAQ4CTY1_9CREN</name>
<feature type="domain" description="YdbS-like PH" evidence="2">
    <location>
        <begin position="60"/>
        <end position="130"/>
    </location>
</feature>
<keyword evidence="1" id="KW-0472">Membrane</keyword>
<evidence type="ECO:0000256" key="1">
    <source>
        <dbReference type="SAM" id="Phobius"/>
    </source>
</evidence>
<evidence type="ECO:0000259" key="2">
    <source>
        <dbReference type="Pfam" id="PF03703"/>
    </source>
</evidence>
<evidence type="ECO:0000313" key="4">
    <source>
        <dbReference type="Proteomes" id="UP001319921"/>
    </source>
</evidence>
<dbReference type="KEGG" id="scas:SACC_22790"/>
<keyword evidence="4" id="KW-1185">Reference proteome</keyword>
<dbReference type="InterPro" id="IPR005182">
    <property type="entry name" value="YdbS-like_PH"/>
</dbReference>
<proteinExistence type="predicted"/>
<dbReference type="Proteomes" id="UP001319921">
    <property type="component" value="Chromosome"/>
</dbReference>